<dbReference type="InterPro" id="IPR013785">
    <property type="entry name" value="Aldolase_TIM"/>
</dbReference>
<dbReference type="InterPro" id="IPR001155">
    <property type="entry name" value="OxRdtase_FMN_N"/>
</dbReference>
<feature type="domain" description="NADH:flavin oxidoreductase/NADH oxidase N-terminal" evidence="3">
    <location>
        <begin position="20"/>
        <end position="302"/>
    </location>
</feature>
<organism evidence="4 5">
    <name type="scientific">Natronocella acetinitrilica</name>
    <dbReference type="NCBI Taxonomy" id="414046"/>
    <lineage>
        <taxon>Bacteria</taxon>
        <taxon>Pseudomonadati</taxon>
        <taxon>Pseudomonadota</taxon>
        <taxon>Gammaproteobacteria</taxon>
        <taxon>Chromatiales</taxon>
        <taxon>Ectothiorhodospiraceae</taxon>
        <taxon>Natronocella</taxon>
    </lineage>
</organism>
<reference evidence="4" key="1">
    <citation type="submission" date="2022-03" db="EMBL/GenBank/DDBJ databases">
        <title>Genomic Encyclopedia of Type Strains, Phase III (KMG-III): the genomes of soil and plant-associated and newly described type strains.</title>
        <authorList>
            <person name="Whitman W."/>
        </authorList>
    </citation>
    <scope>NUCLEOTIDE SEQUENCE</scope>
    <source>
        <strain evidence="4">ANL 6-2</strain>
    </source>
</reference>
<sequence>MSDSLGDGRGNPTATQIRLYERWAQGGAALSLIGEVQVDPRFPEKPGNLVLGPTTNRAAVRELTHRAAIDDAHIWPQLGHAGALAHPPLSMPKGPSPLDVEGLRCEGMSAEEVAALPAQYAEAAAQAKALGFTGVQIHAGHGFLLSQFLSPLFNQRSDAWGGDVRARTRVVVEIVAAVRQQVGPAFPVGIKINTSDQLVGGLTADEGLEVVRILDGTSLDLIEFSGGTYFPGAPSASDSLGGGPYFIDFARRARPLTRKPLVTTGGFKTRDQVVEAVASGVTDAVGLARALVLDPALPARWISAMNEEVDDPSFPRFRDPPPEGITAWYTQRLTAIGEDEEGDYGLSLQEAIAAYQGRDQARVQNWRERFE</sequence>
<comment type="caution">
    <text evidence="4">The sequence shown here is derived from an EMBL/GenBank/DDBJ whole genome shotgun (WGS) entry which is preliminary data.</text>
</comment>
<proteinExistence type="predicted"/>
<evidence type="ECO:0000313" key="5">
    <source>
        <dbReference type="Proteomes" id="UP001205843"/>
    </source>
</evidence>
<dbReference type="Gene3D" id="3.20.20.70">
    <property type="entry name" value="Aldolase class I"/>
    <property type="match status" value="1"/>
</dbReference>
<dbReference type="SUPFAM" id="SSF51395">
    <property type="entry name" value="FMN-linked oxidoreductases"/>
    <property type="match status" value="1"/>
</dbReference>
<evidence type="ECO:0000313" key="4">
    <source>
        <dbReference type="EMBL" id="MCP1676979.1"/>
    </source>
</evidence>
<gene>
    <name evidence="4" type="ORF">J2T57_004153</name>
</gene>
<evidence type="ECO:0000256" key="2">
    <source>
        <dbReference type="ARBA" id="ARBA00023002"/>
    </source>
</evidence>
<accession>A0AAE3G8J1</accession>
<dbReference type="GO" id="GO:0010181">
    <property type="term" value="F:FMN binding"/>
    <property type="evidence" value="ECO:0007669"/>
    <property type="project" value="InterPro"/>
</dbReference>
<dbReference type="PANTHER" id="PTHR43656">
    <property type="entry name" value="BINDING OXIDOREDUCTASE, PUTATIVE (AFU_ORTHOLOGUE AFUA_2G08260)-RELATED"/>
    <property type="match status" value="1"/>
</dbReference>
<dbReference type="InterPro" id="IPR051799">
    <property type="entry name" value="NADH_flavin_oxidoreductase"/>
</dbReference>
<dbReference type="Pfam" id="PF00724">
    <property type="entry name" value="Oxidored_FMN"/>
    <property type="match status" value="1"/>
</dbReference>
<protein>
    <submittedName>
        <fullName evidence="4">2,4-dienoyl-CoA reductase-like NADH-dependent reductase (Old Yellow Enzyme family)</fullName>
    </submittedName>
</protein>
<dbReference type="GO" id="GO:0016491">
    <property type="term" value="F:oxidoreductase activity"/>
    <property type="evidence" value="ECO:0007669"/>
    <property type="project" value="UniProtKB-KW"/>
</dbReference>
<name>A0AAE3G8J1_9GAMM</name>
<evidence type="ECO:0000259" key="3">
    <source>
        <dbReference type="Pfam" id="PF00724"/>
    </source>
</evidence>
<keyword evidence="1" id="KW-0285">Flavoprotein</keyword>
<keyword evidence="2" id="KW-0560">Oxidoreductase</keyword>
<dbReference type="EMBL" id="JALJXV010000012">
    <property type="protein sequence ID" value="MCP1676979.1"/>
    <property type="molecule type" value="Genomic_DNA"/>
</dbReference>
<dbReference type="Proteomes" id="UP001205843">
    <property type="component" value="Unassembled WGS sequence"/>
</dbReference>
<dbReference type="PANTHER" id="PTHR43656:SF2">
    <property type="entry name" value="BINDING OXIDOREDUCTASE, PUTATIVE (AFU_ORTHOLOGUE AFUA_2G08260)-RELATED"/>
    <property type="match status" value="1"/>
</dbReference>
<keyword evidence="5" id="KW-1185">Reference proteome</keyword>
<evidence type="ECO:0000256" key="1">
    <source>
        <dbReference type="ARBA" id="ARBA00022630"/>
    </source>
</evidence>
<dbReference type="AlphaFoldDB" id="A0AAE3G8J1"/>